<comment type="caution">
    <text evidence="3">The sequence shown here is derived from an EMBL/GenBank/DDBJ whole genome shotgun (WGS) entry which is preliminary data.</text>
</comment>
<dbReference type="PANTHER" id="PTHR38488">
    <property type="entry name" value="OXIDOREDUCTASE 9.5 KDA SUBUNIT, PUTATIVE (AFU_ORTHOLOGUE AFUA_5G08980)-RELATED"/>
    <property type="match status" value="1"/>
</dbReference>
<reference evidence="3 4" key="1">
    <citation type="journal article" date="2020" name="Microbiol. Resour. Announc.">
        <title>Draft Genome Sequence of a Cladosporium Species Isolated from the Mesophotic Ascidian Didemnum maculosum.</title>
        <authorList>
            <person name="Gioti A."/>
            <person name="Siaperas R."/>
            <person name="Nikolaivits E."/>
            <person name="Le Goff G."/>
            <person name="Ouazzani J."/>
            <person name="Kotoulas G."/>
            <person name="Topakas E."/>
        </authorList>
    </citation>
    <scope>NUCLEOTIDE SEQUENCE [LARGE SCALE GENOMIC DNA]</scope>
    <source>
        <strain evidence="3 4">TM138-S3</strain>
    </source>
</reference>
<keyword evidence="2" id="KW-0812">Transmembrane</keyword>
<evidence type="ECO:0000313" key="3">
    <source>
        <dbReference type="EMBL" id="KAL1586241.1"/>
    </source>
</evidence>
<evidence type="ECO:0008006" key="5">
    <source>
        <dbReference type="Google" id="ProtNLM"/>
    </source>
</evidence>
<dbReference type="CDD" id="cd22903">
    <property type="entry name" value="NI9M"/>
    <property type="match status" value="1"/>
</dbReference>
<keyword evidence="2" id="KW-1133">Transmembrane helix</keyword>
<evidence type="ECO:0000256" key="1">
    <source>
        <dbReference type="SAM" id="MobiDB-lite"/>
    </source>
</evidence>
<dbReference type="Proteomes" id="UP000803884">
    <property type="component" value="Unassembled WGS sequence"/>
</dbReference>
<dbReference type="EMBL" id="JAAQHG020000015">
    <property type="protein sequence ID" value="KAL1586241.1"/>
    <property type="molecule type" value="Genomic_DNA"/>
</dbReference>
<evidence type="ECO:0000256" key="2">
    <source>
        <dbReference type="SAM" id="Phobius"/>
    </source>
</evidence>
<dbReference type="PANTHER" id="PTHR38488:SF1">
    <property type="entry name" value="OXIDOREDUCTASE 9.5 KDA SUBUNIT, PUTATIVE (AFU_ORTHOLOGUE AFUA_5G08980)-RELATED"/>
    <property type="match status" value="1"/>
</dbReference>
<keyword evidence="4" id="KW-1185">Reference proteome</keyword>
<dbReference type="AlphaFoldDB" id="A0AB34KR37"/>
<feature type="transmembrane region" description="Helical" evidence="2">
    <location>
        <begin position="23"/>
        <end position="44"/>
    </location>
</feature>
<evidence type="ECO:0000313" key="4">
    <source>
        <dbReference type="Proteomes" id="UP000803884"/>
    </source>
</evidence>
<dbReference type="InterPro" id="IPR039961">
    <property type="entry name" value="Nuo9.5"/>
</dbReference>
<name>A0AB34KR37_9PEZI</name>
<organism evidence="3 4">
    <name type="scientific">Cladosporium halotolerans</name>
    <dbReference type="NCBI Taxonomy" id="1052096"/>
    <lineage>
        <taxon>Eukaryota</taxon>
        <taxon>Fungi</taxon>
        <taxon>Dikarya</taxon>
        <taxon>Ascomycota</taxon>
        <taxon>Pezizomycotina</taxon>
        <taxon>Dothideomycetes</taxon>
        <taxon>Dothideomycetidae</taxon>
        <taxon>Cladosporiales</taxon>
        <taxon>Cladosporiaceae</taxon>
        <taxon>Cladosporium</taxon>
    </lineage>
</organism>
<accession>A0AB34KR37</accession>
<sequence length="75" mass="8343">MAPVTFWAAPRQYITWAARNKPAILWSLAIGSCGPLIVAVVPALRERFGDPNRQQIPLTYPVPKGPRQIPQGYDD</sequence>
<gene>
    <name evidence="3" type="ORF">WHR41_05371</name>
</gene>
<proteinExistence type="predicted"/>
<dbReference type="RefSeq" id="XP_069229346.1">
    <property type="nucleotide sequence ID" value="XM_069373976.1"/>
</dbReference>
<keyword evidence="2" id="KW-0472">Membrane</keyword>
<protein>
    <recommendedName>
        <fullName evidence="5">NADH-ubiquinone oxidoreductase 9.5 kDa subunit</fullName>
    </recommendedName>
</protein>
<dbReference type="GeneID" id="96006814"/>
<feature type="region of interest" description="Disordered" evidence="1">
    <location>
        <begin position="52"/>
        <end position="75"/>
    </location>
</feature>